<dbReference type="Gene3D" id="3.40.50.300">
    <property type="entry name" value="P-loop containing nucleotide triphosphate hydrolases"/>
    <property type="match status" value="1"/>
</dbReference>
<dbReference type="PANTHER" id="PTHR43883:SF1">
    <property type="entry name" value="GLUCONOKINASE"/>
    <property type="match status" value="1"/>
</dbReference>
<evidence type="ECO:0000313" key="2">
    <source>
        <dbReference type="Proteomes" id="UP000467379"/>
    </source>
</evidence>
<dbReference type="EMBL" id="AP022606">
    <property type="protein sequence ID" value="BBZ12740.1"/>
    <property type="molecule type" value="Genomic_DNA"/>
</dbReference>
<evidence type="ECO:0008006" key="3">
    <source>
        <dbReference type="Google" id="ProtNLM"/>
    </source>
</evidence>
<dbReference type="Proteomes" id="UP000467379">
    <property type="component" value="Chromosome"/>
</dbReference>
<keyword evidence="2" id="KW-1185">Reference proteome</keyword>
<gene>
    <name evidence="1" type="ORF">MBRA_29350</name>
</gene>
<dbReference type="InterPro" id="IPR027417">
    <property type="entry name" value="P-loop_NTPase"/>
</dbReference>
<sequence>MLMGHTDGRGQPPLTPAEPYATVRETHTGLVVLVGDLAFKCKKPVRTDFLDFSTPERREEVCQREVELNRRLAPASYLGVAHLNMPCNVAAEPVVVMRRHPDSSRLATMVRGGQPVTDALIAIAEVLARFHKTARRGRSIASHGTVDAVKTRWTTNITELQRFADTILDRQRLDAVDHLASQFLAGRGMLLAERISERRIVDGHGDLLADDIFCLPDGPEILDCLEFDDHLRYVDMLDDAAFLAMDLEFLGHKDLAEFFLDHYSRLAADPAPQSLKDFYIAYRALVRAKVDCVRFAQGHLDATADALRHMDIAQQHLQAGRVRMVVVGGGPGTGKTTLAQGLARQVGAHVVSTDEVRRDMQSSGAIRGEAGVLNARLYADENVRAVYEEVLRRAHLLLANGRSVILDGTWRDPRRRQQARELAAQTHAAILELRCDTAVHTAARRVEARKAGNISDATPEIACALADNARQWPEAHTVDTSRPPAEAVRTAEELWHFAGQRTR</sequence>
<evidence type="ECO:0000313" key="1">
    <source>
        <dbReference type="EMBL" id="BBZ12740.1"/>
    </source>
</evidence>
<dbReference type="PANTHER" id="PTHR43883">
    <property type="entry name" value="SLR0207 PROTEIN"/>
    <property type="match status" value="1"/>
</dbReference>
<dbReference type="InterPro" id="IPR011009">
    <property type="entry name" value="Kinase-like_dom_sf"/>
</dbReference>
<dbReference type="Pfam" id="PF13671">
    <property type="entry name" value="AAA_33"/>
    <property type="match status" value="1"/>
</dbReference>
<proteinExistence type="predicted"/>
<reference evidence="1 2" key="1">
    <citation type="journal article" date="2019" name="Emerg. Microbes Infect.">
        <title>Comprehensive subspecies identification of 175 nontuberculous mycobacteria species based on 7547 genomic profiles.</title>
        <authorList>
            <person name="Matsumoto Y."/>
            <person name="Kinjo T."/>
            <person name="Motooka D."/>
            <person name="Nabeya D."/>
            <person name="Jung N."/>
            <person name="Uechi K."/>
            <person name="Horii T."/>
            <person name="Iida T."/>
            <person name="Fujita J."/>
            <person name="Nakamura S."/>
        </authorList>
    </citation>
    <scope>NUCLEOTIDE SEQUENCE [LARGE SCALE GENOMIC DNA]</scope>
    <source>
        <strain evidence="1 2">JCM 12687</strain>
    </source>
</reference>
<protein>
    <recommendedName>
        <fullName evidence="3">Adenylate kinase</fullName>
    </recommendedName>
</protein>
<dbReference type="SUPFAM" id="SSF56112">
    <property type="entry name" value="Protein kinase-like (PK-like)"/>
    <property type="match status" value="1"/>
</dbReference>
<organism evidence="1 2">
    <name type="scientific">Mycobacterium branderi</name>
    <dbReference type="NCBI Taxonomy" id="43348"/>
    <lineage>
        <taxon>Bacteria</taxon>
        <taxon>Bacillati</taxon>
        <taxon>Actinomycetota</taxon>
        <taxon>Actinomycetes</taxon>
        <taxon>Mycobacteriales</taxon>
        <taxon>Mycobacteriaceae</taxon>
        <taxon>Mycobacterium</taxon>
    </lineage>
</organism>
<name>A0ABN6B4Z5_9MYCO</name>
<dbReference type="SUPFAM" id="SSF52540">
    <property type="entry name" value="P-loop containing nucleoside triphosphate hydrolases"/>
    <property type="match status" value="1"/>
</dbReference>
<dbReference type="InterPro" id="IPR052732">
    <property type="entry name" value="Cell-binding_unc_protein"/>
</dbReference>
<accession>A0ABN6B4Z5</accession>